<dbReference type="Pfam" id="PF00106">
    <property type="entry name" value="adh_short"/>
    <property type="match status" value="1"/>
</dbReference>
<protein>
    <submittedName>
        <fullName evidence="5">SDR family NAD(P)-dependent oxidoreductase</fullName>
    </submittedName>
</protein>
<organism evidence="5 6">
    <name type="scientific">Lolliginicoccus lacisalsi</name>
    <dbReference type="NCBI Taxonomy" id="2742202"/>
    <lineage>
        <taxon>Bacteria</taxon>
        <taxon>Bacillati</taxon>
        <taxon>Actinomycetota</taxon>
        <taxon>Actinomycetes</taxon>
        <taxon>Mycobacteriales</taxon>
        <taxon>Hoyosellaceae</taxon>
        <taxon>Lolliginicoccus</taxon>
    </lineage>
</organism>
<dbReference type="GO" id="GO:0016491">
    <property type="term" value="F:oxidoreductase activity"/>
    <property type="evidence" value="ECO:0007669"/>
    <property type="project" value="UniProtKB-KW"/>
</dbReference>
<feature type="signal peptide" evidence="4">
    <location>
        <begin position="1"/>
        <end position="26"/>
    </location>
</feature>
<gene>
    <name evidence="5" type="ORF">HT102_02950</name>
</gene>
<dbReference type="InterPro" id="IPR002347">
    <property type="entry name" value="SDR_fam"/>
</dbReference>
<dbReference type="InterPro" id="IPR036291">
    <property type="entry name" value="NAD(P)-bd_dom_sf"/>
</dbReference>
<name>A0A927JA11_9ACTN</name>
<evidence type="ECO:0000256" key="1">
    <source>
        <dbReference type="ARBA" id="ARBA00006484"/>
    </source>
</evidence>
<keyword evidence="4" id="KW-0732">Signal</keyword>
<dbReference type="Proteomes" id="UP000642993">
    <property type="component" value="Unassembled WGS sequence"/>
</dbReference>
<dbReference type="SUPFAM" id="SSF51735">
    <property type="entry name" value="NAD(P)-binding Rossmann-fold domains"/>
    <property type="match status" value="1"/>
</dbReference>
<dbReference type="PANTHER" id="PTHR43976">
    <property type="entry name" value="SHORT CHAIN DEHYDROGENASE"/>
    <property type="match status" value="1"/>
</dbReference>
<dbReference type="CDD" id="cd05374">
    <property type="entry name" value="17beta-HSD-like_SDR_c"/>
    <property type="match status" value="1"/>
</dbReference>
<comment type="similarity">
    <text evidence="1 3">Belongs to the short-chain dehydrogenases/reductases (SDR) family.</text>
</comment>
<dbReference type="Gene3D" id="3.40.50.720">
    <property type="entry name" value="NAD(P)-binding Rossmann-like Domain"/>
    <property type="match status" value="1"/>
</dbReference>
<dbReference type="RefSeq" id="WP_192037884.1">
    <property type="nucleotide sequence ID" value="NZ_JACYWE010000001.1"/>
</dbReference>
<dbReference type="PRINTS" id="PR00080">
    <property type="entry name" value="SDRFAMILY"/>
</dbReference>
<dbReference type="PANTHER" id="PTHR43976:SF16">
    <property type="entry name" value="SHORT-CHAIN DEHYDROGENASE_REDUCTASE FAMILY PROTEIN"/>
    <property type="match status" value="1"/>
</dbReference>
<reference evidence="5" key="1">
    <citation type="submission" date="2020-09" db="EMBL/GenBank/DDBJ databases">
        <title>Hoyosella lacisalsi sp. nov., a halotolerant actinobacterium isolated from soil of Lake Gudzhirganskoe.</title>
        <authorList>
            <person name="Yang Q."/>
            <person name="Guo P.Y."/>
            <person name="Liu S.W."/>
            <person name="Li F.N."/>
            <person name="Sun C.H."/>
        </authorList>
    </citation>
    <scope>NUCLEOTIDE SEQUENCE</scope>
    <source>
        <strain evidence="5">G463</strain>
    </source>
</reference>
<keyword evidence="2" id="KW-0560">Oxidoreductase</keyword>
<evidence type="ECO:0000256" key="2">
    <source>
        <dbReference type="ARBA" id="ARBA00023002"/>
    </source>
</evidence>
<evidence type="ECO:0000256" key="4">
    <source>
        <dbReference type="SAM" id="SignalP"/>
    </source>
</evidence>
<evidence type="ECO:0000313" key="6">
    <source>
        <dbReference type="Proteomes" id="UP000642993"/>
    </source>
</evidence>
<keyword evidence="6" id="KW-1185">Reference proteome</keyword>
<dbReference type="AlphaFoldDB" id="A0A927JA11"/>
<dbReference type="InterPro" id="IPR051911">
    <property type="entry name" value="SDR_oxidoreductase"/>
</dbReference>
<feature type="chain" id="PRO_5039500234" evidence="4">
    <location>
        <begin position="27"/>
        <end position="276"/>
    </location>
</feature>
<comment type="caution">
    <text evidence="5">The sequence shown here is derived from an EMBL/GenBank/DDBJ whole genome shotgun (WGS) entry which is preliminary data.</text>
</comment>
<proteinExistence type="inferred from homology"/>
<sequence>MRTTQTWLITGASSGLGLALTQQALAAGHHVVATTRKEALPVEDPRLTVVRLDPADREECRHAVEEACRVTGRLDVLVNNAGYGLVGAVEEISEAEARAIVDVDLFGPMWMTQAALPIMRRQGHGHVVQISSTGGVGAMPFLGLYNAAKWGLEGFSEALAAEVQSMGIRVTLAEIGAMDTQWATSGMRFSEPNSDYDELREQVLGTATVPWPSEPGATGGGTAPDEIARSILAHVAAESGPLRLVLGDGAADQITTVLERRRQDYSTQPGFQRTQN</sequence>
<accession>A0A927JA11</accession>
<evidence type="ECO:0000256" key="3">
    <source>
        <dbReference type="RuleBase" id="RU000363"/>
    </source>
</evidence>
<dbReference type="PRINTS" id="PR00081">
    <property type="entry name" value="GDHRDH"/>
</dbReference>
<dbReference type="InterPro" id="IPR020904">
    <property type="entry name" value="Sc_DH/Rdtase_CS"/>
</dbReference>
<evidence type="ECO:0000313" key="5">
    <source>
        <dbReference type="EMBL" id="MBD8505448.1"/>
    </source>
</evidence>
<dbReference type="PROSITE" id="PS00061">
    <property type="entry name" value="ADH_SHORT"/>
    <property type="match status" value="1"/>
</dbReference>
<dbReference type="EMBL" id="JACYWE010000001">
    <property type="protein sequence ID" value="MBD8505448.1"/>
    <property type="molecule type" value="Genomic_DNA"/>
</dbReference>